<keyword evidence="10" id="KW-0807">Transducer</keyword>
<feature type="transmembrane region" description="Helical" evidence="11">
    <location>
        <begin position="114"/>
        <end position="136"/>
    </location>
</feature>
<keyword evidence="8 11" id="KW-0472">Membrane</keyword>
<dbReference type="Proteomes" id="UP000008912">
    <property type="component" value="Unassembled WGS sequence"/>
</dbReference>
<keyword evidence="3" id="KW-0716">Sensory transduction</keyword>
<dbReference type="InterPro" id="IPR000276">
    <property type="entry name" value="GPCR_Rhodpsn"/>
</dbReference>
<dbReference type="GO" id="GO:0004984">
    <property type="term" value="F:olfactory receptor activity"/>
    <property type="evidence" value="ECO:0007669"/>
    <property type="project" value="InterPro"/>
</dbReference>
<dbReference type="Gene3D" id="1.20.1070.10">
    <property type="entry name" value="Rhodopsin 7-helix transmembrane proteins"/>
    <property type="match status" value="1"/>
</dbReference>
<gene>
    <name evidence="13" type="primary">LOC100484477</name>
</gene>
<proteinExistence type="predicted"/>
<evidence type="ECO:0000256" key="7">
    <source>
        <dbReference type="ARBA" id="ARBA00023040"/>
    </source>
</evidence>
<keyword evidence="6 11" id="KW-1133">Transmembrane helix</keyword>
<name>G1MK13_AILME</name>
<keyword evidence="14" id="KW-1185">Reference proteome</keyword>
<evidence type="ECO:0000256" key="4">
    <source>
        <dbReference type="ARBA" id="ARBA00022692"/>
    </source>
</evidence>
<dbReference type="AlphaFoldDB" id="G1MK13"/>
<dbReference type="OMA" id="CAGNTIH"/>
<feature type="transmembrane region" description="Helical" evidence="11">
    <location>
        <begin position="148"/>
        <end position="174"/>
    </location>
</feature>
<evidence type="ECO:0000313" key="14">
    <source>
        <dbReference type="Proteomes" id="UP000008912"/>
    </source>
</evidence>
<dbReference type="InterPro" id="IPR017452">
    <property type="entry name" value="GPCR_Rhodpsn_7TM"/>
</dbReference>
<keyword evidence="9" id="KW-0675">Receptor</keyword>
<comment type="function">
    <text evidence="1">Putative odorant or sperm cell receptor.</text>
</comment>
<protein>
    <submittedName>
        <fullName evidence="13">Olfactory receptor 1N2</fullName>
    </submittedName>
</protein>
<dbReference type="eggNOG" id="ENOG502SMIM">
    <property type="taxonomic scope" value="Eukaryota"/>
</dbReference>
<dbReference type="GeneTree" id="ENSGT00940000164886"/>
<dbReference type="PRINTS" id="PR00245">
    <property type="entry name" value="OLFACTORYR"/>
</dbReference>
<accession>G1MK13</accession>
<keyword evidence="4 11" id="KW-0812">Transmembrane</keyword>
<organism evidence="13 14">
    <name type="scientific">Ailuropoda melanoleuca</name>
    <name type="common">Giant panda</name>
    <dbReference type="NCBI Taxonomy" id="9646"/>
    <lineage>
        <taxon>Eukaryota</taxon>
        <taxon>Metazoa</taxon>
        <taxon>Chordata</taxon>
        <taxon>Craniata</taxon>
        <taxon>Vertebrata</taxon>
        <taxon>Euteleostomi</taxon>
        <taxon>Mammalia</taxon>
        <taxon>Eutheria</taxon>
        <taxon>Laurasiatheria</taxon>
        <taxon>Carnivora</taxon>
        <taxon>Caniformia</taxon>
        <taxon>Ursidae</taxon>
        <taxon>Ailuropoda</taxon>
    </lineage>
</organism>
<evidence type="ECO:0000259" key="12">
    <source>
        <dbReference type="PROSITE" id="PS50262"/>
    </source>
</evidence>
<comment type="subcellular location">
    <subcellularLocation>
        <location evidence="2">Membrane</location>
        <topology evidence="2">Multi-pass membrane protein</topology>
    </subcellularLocation>
</comment>
<evidence type="ECO:0000256" key="10">
    <source>
        <dbReference type="ARBA" id="ARBA00023224"/>
    </source>
</evidence>
<feature type="domain" description="G-protein coupled receptors family 1 profile" evidence="12">
    <location>
        <begin position="57"/>
        <end position="306"/>
    </location>
</feature>
<evidence type="ECO:0000256" key="1">
    <source>
        <dbReference type="ARBA" id="ARBA00003929"/>
    </source>
</evidence>
<dbReference type="GO" id="GO:0004930">
    <property type="term" value="F:G protein-coupled receptor activity"/>
    <property type="evidence" value="ECO:0007669"/>
    <property type="project" value="UniProtKB-KW"/>
</dbReference>
<dbReference type="InParanoid" id="G1MK13"/>
<dbReference type="PANTHER" id="PTHR48001">
    <property type="entry name" value="OLFACTORY RECEPTOR"/>
    <property type="match status" value="1"/>
</dbReference>
<dbReference type="PRINTS" id="PR00237">
    <property type="entry name" value="GPCRRHODOPSN"/>
</dbReference>
<reference evidence="13 14" key="1">
    <citation type="journal article" date="2010" name="Nature">
        <title>The sequence and de novo assembly of the giant panda genome.</title>
        <authorList>
            <person name="Li R."/>
            <person name="Fan W."/>
            <person name="Tian G."/>
            <person name="Zhu H."/>
            <person name="He L."/>
            <person name="Cai J."/>
            <person name="Huang Q."/>
            <person name="Cai Q."/>
            <person name="Li B."/>
            <person name="Bai Y."/>
            <person name="Zhang Z."/>
            <person name="Zhang Y."/>
            <person name="Wang W."/>
            <person name="Li J."/>
            <person name="Wei F."/>
            <person name="Li H."/>
            <person name="Jian M."/>
            <person name="Li J."/>
            <person name="Zhang Z."/>
            <person name="Nielsen R."/>
            <person name="Li D."/>
            <person name="Gu W."/>
            <person name="Yang Z."/>
            <person name="Xuan Z."/>
            <person name="Ryder O.A."/>
            <person name="Leung F.C."/>
            <person name="Zhou Y."/>
            <person name="Cao J."/>
            <person name="Sun X."/>
            <person name="Fu Y."/>
            <person name="Fang X."/>
            <person name="Guo X."/>
            <person name="Wang B."/>
            <person name="Hou R."/>
            <person name="Shen F."/>
            <person name="Mu B."/>
            <person name="Ni P."/>
            <person name="Lin R."/>
            <person name="Qian W."/>
            <person name="Wang G."/>
            <person name="Yu C."/>
            <person name="Nie W."/>
            <person name="Wang J."/>
            <person name="Wu Z."/>
            <person name="Liang H."/>
            <person name="Min J."/>
            <person name="Wu Q."/>
            <person name="Cheng S."/>
            <person name="Ruan J."/>
            <person name="Wang M."/>
            <person name="Shi Z."/>
            <person name="Wen M."/>
            <person name="Liu B."/>
            <person name="Ren X."/>
            <person name="Zheng H."/>
            <person name="Dong D."/>
            <person name="Cook K."/>
            <person name="Shan G."/>
            <person name="Zhang H."/>
            <person name="Kosiol C."/>
            <person name="Xie X."/>
            <person name="Lu Z."/>
            <person name="Zheng H."/>
            <person name="Li Y."/>
            <person name="Steiner C.C."/>
            <person name="Lam T.T."/>
            <person name="Lin S."/>
            <person name="Zhang Q."/>
            <person name="Li G."/>
            <person name="Tian J."/>
            <person name="Gong T."/>
            <person name="Liu H."/>
            <person name="Zhang D."/>
            <person name="Fang L."/>
            <person name="Ye C."/>
            <person name="Zhang J."/>
            <person name="Hu W."/>
            <person name="Xu A."/>
            <person name="Ren Y."/>
            <person name="Zhang G."/>
            <person name="Bruford M.W."/>
            <person name="Li Q."/>
            <person name="Ma L."/>
            <person name="Guo Y."/>
            <person name="An N."/>
            <person name="Hu Y."/>
            <person name="Zheng Y."/>
            <person name="Shi Y."/>
            <person name="Li Z."/>
            <person name="Liu Q."/>
            <person name="Chen Y."/>
            <person name="Zhao J."/>
            <person name="Qu N."/>
            <person name="Zhao S."/>
            <person name="Tian F."/>
            <person name="Wang X."/>
            <person name="Wang H."/>
            <person name="Xu L."/>
            <person name="Liu X."/>
            <person name="Vinar T."/>
            <person name="Wang Y."/>
            <person name="Lam T.W."/>
            <person name="Yiu S.M."/>
            <person name="Liu S."/>
            <person name="Zhang H."/>
            <person name="Li D."/>
            <person name="Huang Y."/>
            <person name="Wang X."/>
            <person name="Yang G."/>
            <person name="Jiang Z."/>
            <person name="Wang J."/>
            <person name="Qin N."/>
            <person name="Li L."/>
            <person name="Li J."/>
            <person name="Bolund L."/>
            <person name="Kristiansen K."/>
            <person name="Wong G.K."/>
            <person name="Olson M."/>
            <person name="Zhang X."/>
            <person name="Li S."/>
            <person name="Yang H."/>
            <person name="Wang J."/>
            <person name="Wang J."/>
        </authorList>
    </citation>
    <scope>NUCLEOTIDE SEQUENCE [LARGE SCALE GENOMIC DNA]</scope>
</reference>
<evidence type="ECO:0000256" key="11">
    <source>
        <dbReference type="SAM" id="Phobius"/>
    </source>
</evidence>
<reference evidence="13" key="2">
    <citation type="submission" date="2025-08" db="UniProtKB">
        <authorList>
            <consortium name="Ensembl"/>
        </authorList>
    </citation>
    <scope>IDENTIFICATION</scope>
</reference>
<dbReference type="Ensembl" id="ENSAMET00000020467.2">
    <property type="protein sequence ID" value="ENSAMEP00000019698.1"/>
    <property type="gene ID" value="ENSAMEG00000018647.2"/>
</dbReference>
<feature type="transmembrane region" description="Helical" evidence="11">
    <location>
        <begin position="42"/>
        <end position="63"/>
    </location>
</feature>
<feature type="transmembrane region" description="Helical" evidence="11">
    <location>
        <begin position="258"/>
        <end position="277"/>
    </location>
</feature>
<evidence type="ECO:0000256" key="6">
    <source>
        <dbReference type="ARBA" id="ARBA00022989"/>
    </source>
</evidence>
<evidence type="ECO:0000256" key="5">
    <source>
        <dbReference type="ARBA" id="ARBA00022725"/>
    </source>
</evidence>
<feature type="transmembrane region" description="Helical" evidence="11">
    <location>
        <begin position="289"/>
        <end position="308"/>
    </location>
</feature>
<dbReference type="PROSITE" id="PS50262">
    <property type="entry name" value="G_PROTEIN_RECEP_F1_2"/>
    <property type="match status" value="1"/>
</dbReference>
<dbReference type="STRING" id="9646.ENSAMEP00000019698"/>
<dbReference type="InterPro" id="IPR000725">
    <property type="entry name" value="Olfact_rcpt"/>
</dbReference>
<evidence type="ECO:0000256" key="8">
    <source>
        <dbReference type="ARBA" id="ARBA00023136"/>
    </source>
</evidence>
<feature type="transmembrane region" description="Helical" evidence="11">
    <location>
        <begin position="75"/>
        <end position="94"/>
    </location>
</feature>
<dbReference type="HOGENOM" id="CLU_012526_1_3_1"/>
<dbReference type="SUPFAM" id="SSF81321">
    <property type="entry name" value="Family A G protein-coupled receptor-like"/>
    <property type="match status" value="1"/>
</dbReference>
<reference evidence="13" key="3">
    <citation type="submission" date="2025-09" db="UniProtKB">
        <authorList>
            <consortium name="Ensembl"/>
        </authorList>
    </citation>
    <scope>IDENTIFICATION</scope>
</reference>
<sequence>LYYLTCFFSPSRRSSGMDRVNQSSVIEFLLLGLSERPEQQPLLFGIFVGMYLVTVMGNLLIILAIGFDPHLHTPMYFFLANLSFADACFSSTTVPKMLVNIQTQRQTIPYGRCLAQMHFFMTFGALDDFLLGVMAYDRYVAICRPLHYSTLMSPLVCVLLLAACWVLTNLAALLHTLLMARLSFCAGNNIHHFFCDVVPLLQLSCSDTSTNQTALFTVGSMILTGPLSLIILSYAHIISTILRVPSASGRQKAFSTCGSHLTVVFLFYGTAIGVYLFPPSSHSGGKDRVAAVFYTVVTPMLNPFIYSLRNNDMKNALQKLFGVHTFSSQGL</sequence>
<evidence type="ECO:0000313" key="13">
    <source>
        <dbReference type="Ensembl" id="ENSAMEP00000019698.1"/>
    </source>
</evidence>
<dbReference type="Pfam" id="PF13853">
    <property type="entry name" value="7tm_4"/>
    <property type="match status" value="1"/>
</dbReference>
<feature type="transmembrane region" description="Helical" evidence="11">
    <location>
        <begin position="214"/>
        <end position="237"/>
    </location>
</feature>
<dbReference type="CDD" id="cd15918">
    <property type="entry name" value="7tmA_OR1_7-like"/>
    <property type="match status" value="1"/>
</dbReference>
<evidence type="ECO:0000256" key="2">
    <source>
        <dbReference type="ARBA" id="ARBA00004141"/>
    </source>
</evidence>
<keyword evidence="5" id="KW-0552">Olfaction</keyword>
<dbReference type="FunFam" id="1.20.1070.10:FF:000009">
    <property type="entry name" value="Olfactory receptor"/>
    <property type="match status" value="1"/>
</dbReference>
<keyword evidence="7" id="KW-0297">G-protein coupled receptor</keyword>
<evidence type="ECO:0000256" key="9">
    <source>
        <dbReference type="ARBA" id="ARBA00023170"/>
    </source>
</evidence>
<evidence type="ECO:0000256" key="3">
    <source>
        <dbReference type="ARBA" id="ARBA00022606"/>
    </source>
</evidence>
<dbReference type="GO" id="GO:0016020">
    <property type="term" value="C:membrane"/>
    <property type="evidence" value="ECO:0007669"/>
    <property type="project" value="UniProtKB-SubCell"/>
</dbReference>